<evidence type="ECO:0000256" key="2">
    <source>
        <dbReference type="ARBA" id="ARBA00022618"/>
    </source>
</evidence>
<sequence length="257" mass="29424">MKCEGSVQVLCILLWFASIYACAGRMKQRDTELSRTRTPDMETSSPDTEIFSADMYLSLGLREQGKKILGFPRVLTLLSSALDRSVQKNERLLETSQSKDVVTIFHGVRPPALTIRQYIERIFKYSSCSPSCFVVAQIYMDRFIQNMDVRLTSLNVHRLLITSLTIAAKFVDDAFFNNAYYAKVGGVSTSELNRLEMKFLFSIDFRLHVSIDTFQRQCLLLEKEASEGLQIERSIQSCRITESWSNKDDSAWYSHSC</sequence>
<evidence type="ECO:0000313" key="5">
    <source>
        <dbReference type="Proteomes" id="UP000827889"/>
    </source>
</evidence>
<organism evidence="5 6">
    <name type="scientific">Rhodamnia argentea</name>
    <dbReference type="NCBI Taxonomy" id="178133"/>
    <lineage>
        <taxon>Eukaryota</taxon>
        <taxon>Viridiplantae</taxon>
        <taxon>Streptophyta</taxon>
        <taxon>Embryophyta</taxon>
        <taxon>Tracheophyta</taxon>
        <taxon>Spermatophyta</taxon>
        <taxon>Magnoliopsida</taxon>
        <taxon>eudicotyledons</taxon>
        <taxon>Gunneridae</taxon>
        <taxon>Pentapetalae</taxon>
        <taxon>rosids</taxon>
        <taxon>malvids</taxon>
        <taxon>Myrtales</taxon>
        <taxon>Myrtaceae</taxon>
        <taxon>Myrtoideae</taxon>
        <taxon>Myrteae</taxon>
        <taxon>Australasian group</taxon>
        <taxon>Rhodamnia</taxon>
    </lineage>
</organism>
<dbReference type="Gene3D" id="1.10.472.10">
    <property type="entry name" value="Cyclin-like"/>
    <property type="match status" value="1"/>
</dbReference>
<gene>
    <name evidence="6" type="primary">LOC115756935</name>
</gene>
<proteinExistence type="inferred from homology"/>
<dbReference type="RefSeq" id="XP_030552777.1">
    <property type="nucleotide sequence ID" value="XM_030696917.2"/>
</dbReference>
<dbReference type="KEGG" id="rarg:115756935"/>
<evidence type="ECO:0000256" key="1">
    <source>
        <dbReference type="ARBA" id="ARBA00007215"/>
    </source>
</evidence>
<keyword evidence="2" id="KW-0132">Cell division</keyword>
<dbReference type="InterPro" id="IPR036915">
    <property type="entry name" value="Cyclin-like_sf"/>
</dbReference>
<dbReference type="PROSITE" id="PS51257">
    <property type="entry name" value="PROKAR_LIPOPROTEIN"/>
    <property type="match status" value="1"/>
</dbReference>
<keyword evidence="5" id="KW-1185">Reference proteome</keyword>
<evidence type="ECO:0000313" key="6">
    <source>
        <dbReference type="RefSeq" id="XP_030552777.1"/>
    </source>
</evidence>
<reference evidence="6" key="2">
    <citation type="submission" date="2025-08" db="UniProtKB">
        <authorList>
            <consortium name="RefSeq"/>
        </authorList>
    </citation>
    <scope>IDENTIFICATION</scope>
    <source>
        <tissue evidence="6">Leaf</tissue>
    </source>
</reference>
<evidence type="ECO:0000256" key="4">
    <source>
        <dbReference type="SAM" id="SignalP"/>
    </source>
</evidence>
<comment type="similarity">
    <text evidence="1">Belongs to the cyclin family. Cyclin U/P subfamily.</text>
</comment>
<dbReference type="GO" id="GO:0051301">
    <property type="term" value="P:cell division"/>
    <property type="evidence" value="ECO:0007669"/>
    <property type="project" value="UniProtKB-KW"/>
</dbReference>
<dbReference type="SUPFAM" id="SSF47954">
    <property type="entry name" value="Cyclin-like"/>
    <property type="match status" value="1"/>
</dbReference>
<reference evidence="5" key="1">
    <citation type="submission" date="2025-05" db="UniProtKB">
        <authorList>
            <consortium name="RefSeq"/>
        </authorList>
    </citation>
    <scope>NUCLEOTIDE SEQUENCE [LARGE SCALE GENOMIC DNA]</scope>
</reference>
<keyword evidence="4" id="KW-0732">Signal</keyword>
<dbReference type="PANTHER" id="PTHR15615">
    <property type="match status" value="1"/>
</dbReference>
<dbReference type="Pfam" id="PF08613">
    <property type="entry name" value="Cyclin"/>
    <property type="match status" value="1"/>
</dbReference>
<protein>
    <submittedName>
        <fullName evidence="6">Cyclin-P3-1 isoform X1</fullName>
    </submittedName>
</protein>
<dbReference type="OrthoDB" id="337735at2759"/>
<dbReference type="GeneID" id="115756935"/>
<name>A0A8B8R2T0_9MYRT</name>
<feature type="chain" id="PRO_5034479066" evidence="4">
    <location>
        <begin position="25"/>
        <end position="257"/>
    </location>
</feature>
<dbReference type="InterPro" id="IPR013922">
    <property type="entry name" value="Cyclin_PHO80-like"/>
</dbReference>
<feature type="signal peptide" evidence="4">
    <location>
        <begin position="1"/>
        <end position="24"/>
    </location>
</feature>
<dbReference type="Proteomes" id="UP000827889">
    <property type="component" value="Chromosome 1"/>
</dbReference>
<dbReference type="GO" id="GO:0019901">
    <property type="term" value="F:protein kinase binding"/>
    <property type="evidence" value="ECO:0007669"/>
    <property type="project" value="InterPro"/>
</dbReference>
<keyword evidence="3" id="KW-0131">Cell cycle</keyword>
<evidence type="ECO:0000256" key="3">
    <source>
        <dbReference type="ARBA" id="ARBA00023306"/>
    </source>
</evidence>
<accession>A0A8B8R2T0</accession>
<dbReference type="PANTHER" id="PTHR15615:SF108">
    <property type="entry name" value="PROTEIN CNPPD1"/>
    <property type="match status" value="1"/>
</dbReference>
<dbReference type="AlphaFoldDB" id="A0A8B8R2T0"/>